<dbReference type="EMBL" id="HBED01010342">
    <property type="protein sequence ID" value="CAD8300820.1"/>
    <property type="molecule type" value="Transcribed_RNA"/>
</dbReference>
<proteinExistence type="predicted"/>
<protein>
    <submittedName>
        <fullName evidence="2">Uncharacterized protein</fullName>
    </submittedName>
</protein>
<organism evidence="2">
    <name type="scientific">Pseudictyota dubia</name>
    <dbReference type="NCBI Taxonomy" id="2749911"/>
    <lineage>
        <taxon>Eukaryota</taxon>
        <taxon>Sar</taxon>
        <taxon>Stramenopiles</taxon>
        <taxon>Ochrophyta</taxon>
        <taxon>Bacillariophyta</taxon>
        <taxon>Mediophyceae</taxon>
        <taxon>Biddulphiophycidae</taxon>
        <taxon>Eupodiscales</taxon>
        <taxon>Odontellaceae</taxon>
        <taxon>Pseudictyota</taxon>
    </lineage>
</organism>
<sequence length="135" mass="13899">MASMGIGKSGSGGRDDDSPPGKKDNAFLLPPSSLGAGAAATTMMTPVQEPQIQQQSPLPNESHHQRQEGSQLSATPVATAAATAAICQDTKESAYESKSPSVECGNILQQQPRQGLRPLGESARSAPFNQAARGA</sequence>
<feature type="compositionally biased region" description="Low complexity" evidence="1">
    <location>
        <begin position="28"/>
        <end position="46"/>
    </location>
</feature>
<feature type="compositionally biased region" description="Low complexity" evidence="1">
    <location>
        <begin position="108"/>
        <end position="120"/>
    </location>
</feature>
<feature type="compositionally biased region" description="Polar residues" evidence="1">
    <location>
        <begin position="48"/>
        <end position="59"/>
    </location>
</feature>
<evidence type="ECO:0000313" key="2">
    <source>
        <dbReference type="EMBL" id="CAD8300820.1"/>
    </source>
</evidence>
<reference evidence="2" key="1">
    <citation type="submission" date="2021-01" db="EMBL/GenBank/DDBJ databases">
        <authorList>
            <person name="Corre E."/>
            <person name="Pelletier E."/>
            <person name="Niang G."/>
            <person name="Scheremetjew M."/>
            <person name="Finn R."/>
            <person name="Kale V."/>
            <person name="Holt S."/>
            <person name="Cochrane G."/>
            <person name="Meng A."/>
            <person name="Brown T."/>
            <person name="Cohen L."/>
        </authorList>
    </citation>
    <scope>NUCLEOTIDE SEQUENCE</scope>
    <source>
        <strain evidence="2">CCMP147</strain>
    </source>
</reference>
<name>A0A7R9Z253_9STRA</name>
<feature type="region of interest" description="Disordered" evidence="1">
    <location>
        <begin position="91"/>
        <end position="135"/>
    </location>
</feature>
<accession>A0A7R9Z253</accession>
<dbReference type="AlphaFoldDB" id="A0A7R9Z253"/>
<gene>
    <name evidence="2" type="ORF">TDUB1175_LOCUS5125</name>
</gene>
<feature type="compositionally biased region" description="Basic and acidic residues" evidence="1">
    <location>
        <begin position="13"/>
        <end position="25"/>
    </location>
</feature>
<feature type="region of interest" description="Disordered" evidence="1">
    <location>
        <begin position="1"/>
        <end position="79"/>
    </location>
</feature>
<evidence type="ECO:0000256" key="1">
    <source>
        <dbReference type="SAM" id="MobiDB-lite"/>
    </source>
</evidence>